<dbReference type="GO" id="GO:1990316">
    <property type="term" value="C:Atg1/ULK1 kinase complex"/>
    <property type="evidence" value="ECO:0007669"/>
    <property type="project" value="TreeGrafter"/>
</dbReference>
<keyword evidence="7" id="KW-0175">Coiled coil</keyword>
<feature type="domain" description="Autophagy protein ATG17-like" evidence="9">
    <location>
        <begin position="58"/>
        <end position="465"/>
    </location>
</feature>
<dbReference type="GO" id="GO:0000422">
    <property type="term" value="P:autophagy of mitochondrion"/>
    <property type="evidence" value="ECO:0007669"/>
    <property type="project" value="TreeGrafter"/>
</dbReference>
<dbReference type="InterPro" id="IPR045326">
    <property type="entry name" value="ATG17-like_dom"/>
</dbReference>
<evidence type="ECO:0000256" key="8">
    <source>
        <dbReference type="SAM" id="MobiDB-lite"/>
    </source>
</evidence>
<keyword evidence="3 6" id="KW-0963">Cytoplasm</keyword>
<evidence type="ECO:0000256" key="7">
    <source>
        <dbReference type="SAM" id="Coils"/>
    </source>
</evidence>
<proteinExistence type="inferred from homology"/>
<feature type="compositionally biased region" description="Low complexity" evidence="8">
    <location>
        <begin position="1"/>
        <end position="20"/>
    </location>
</feature>
<gene>
    <name evidence="10" type="ORF">EDB81DRAFT_151367</name>
</gene>
<comment type="similarity">
    <text evidence="1 6">Belongs to the ATG17 family.</text>
</comment>
<evidence type="ECO:0000259" key="9">
    <source>
        <dbReference type="Pfam" id="PF04108"/>
    </source>
</evidence>
<evidence type="ECO:0000256" key="2">
    <source>
        <dbReference type="ARBA" id="ARBA00013806"/>
    </source>
</evidence>
<evidence type="ECO:0000313" key="10">
    <source>
        <dbReference type="EMBL" id="KAH7170049.1"/>
    </source>
</evidence>
<keyword evidence="5" id="KW-0472">Membrane</keyword>
<dbReference type="OrthoDB" id="1937984at2759"/>
<feature type="region of interest" description="Disordered" evidence="8">
    <location>
        <begin position="1"/>
        <end position="42"/>
    </location>
</feature>
<dbReference type="GO" id="GO:0060090">
    <property type="term" value="F:molecular adaptor activity"/>
    <property type="evidence" value="ECO:0007669"/>
    <property type="project" value="TreeGrafter"/>
</dbReference>
<evidence type="ECO:0000256" key="1">
    <source>
        <dbReference type="ARBA" id="ARBA00006259"/>
    </source>
</evidence>
<sequence>MAASSAASLRRSHGSSGSSSKHSHSHSNTLSRSRDDDPDSPSISVDTLVNHLLFAKRSLSSMTLVLRANEIATAAQQSHEDVAILAAQAGFLQTSILDQAAILVRVRQSLQATYNWGKKDFKTLVKSMDLVDGELEGTMKMLRGTGVQTVFRPKGEERRSLLDFVDEASVHGMRDAMKKSIEDLQSIQQSFDGDLLRFDTDIRNLKKIIVEAPAPPSSDKADPSNPPSTDLLESLIDHSGNMAQLLASLTTHFDMCVTAIRTTEGAVALARRRVAEATQAQDNDGVSISGLIAEQESNVSDLEPKTSKDRAEMLKVVVQDAEEVEDVVQEIQERLAAMEQEFAVLQEQTEQAKKSYTAMLEAYAMLGEIGDRLGDYLAAEEDFRTRWEIEKESVFGKLQEMKQMRDFYEGYASAYDSLILEVERRRAVDDRVRNIWRKAQENVDKLLDADRQSRETFRQDVGEFLPTDLWAGMQGPVRRWAVMPTDEDGTLLPADEDEQRPALRRSVVEAARARLGKSAAEPR</sequence>
<accession>A0A9P9FPL7</accession>
<dbReference type="Pfam" id="PF04108">
    <property type="entry name" value="ATG17_like"/>
    <property type="match status" value="1"/>
</dbReference>
<comment type="caution">
    <text evidence="10">The sequence shown here is derived from an EMBL/GenBank/DDBJ whole genome shotgun (WGS) entry which is preliminary data.</text>
</comment>
<dbReference type="InterPro" id="IPR007240">
    <property type="entry name" value="Atg17"/>
</dbReference>
<keyword evidence="11" id="KW-1185">Reference proteome</keyword>
<protein>
    <recommendedName>
        <fullName evidence="2 6">Autophagy-related protein 17</fullName>
    </recommendedName>
</protein>
<evidence type="ECO:0000256" key="6">
    <source>
        <dbReference type="RuleBase" id="RU368080"/>
    </source>
</evidence>
<dbReference type="PANTHER" id="PTHR28005">
    <property type="entry name" value="AUTOPHAGY-RELATED PROTEIN 17"/>
    <property type="match status" value="1"/>
</dbReference>
<evidence type="ECO:0000256" key="5">
    <source>
        <dbReference type="ARBA" id="ARBA00023136"/>
    </source>
</evidence>
<keyword evidence="4 6" id="KW-0072">Autophagy</keyword>
<organism evidence="10 11">
    <name type="scientific">Dactylonectria macrodidyma</name>
    <dbReference type="NCBI Taxonomy" id="307937"/>
    <lineage>
        <taxon>Eukaryota</taxon>
        <taxon>Fungi</taxon>
        <taxon>Dikarya</taxon>
        <taxon>Ascomycota</taxon>
        <taxon>Pezizomycotina</taxon>
        <taxon>Sordariomycetes</taxon>
        <taxon>Hypocreomycetidae</taxon>
        <taxon>Hypocreales</taxon>
        <taxon>Nectriaceae</taxon>
        <taxon>Dactylonectria</taxon>
    </lineage>
</organism>
<comment type="function">
    <text evidence="6">Autophagy-specific protein that functions in response to autophagy-inducing signals as a scaffold to recruit other ATG proteins to organize preautophagosomal structure (PAS) formation. Modulates the timing and magnitude of the autophagy response, such as the size of the sequestering vesicles. Plays particularly a role in pexophagy and nucleophagy.</text>
</comment>
<comment type="subcellular location">
    <subcellularLocation>
        <location evidence="6">Cytoplasm</location>
    </subcellularLocation>
    <subcellularLocation>
        <location evidence="6">Preautophagosomal structure membrane</location>
        <topology evidence="6">Peripheral membrane protein</topology>
    </subcellularLocation>
</comment>
<dbReference type="AlphaFoldDB" id="A0A9P9FPL7"/>
<dbReference type="GO" id="GO:0030295">
    <property type="term" value="F:protein kinase activator activity"/>
    <property type="evidence" value="ECO:0007669"/>
    <property type="project" value="TreeGrafter"/>
</dbReference>
<name>A0A9P9FPL7_9HYPO</name>
<dbReference type="Proteomes" id="UP000738349">
    <property type="component" value="Unassembled WGS sequence"/>
</dbReference>
<evidence type="ECO:0000313" key="11">
    <source>
        <dbReference type="Proteomes" id="UP000738349"/>
    </source>
</evidence>
<reference evidence="10" key="1">
    <citation type="journal article" date="2021" name="Nat. Commun.">
        <title>Genetic determinants of endophytism in the Arabidopsis root mycobiome.</title>
        <authorList>
            <person name="Mesny F."/>
            <person name="Miyauchi S."/>
            <person name="Thiergart T."/>
            <person name="Pickel B."/>
            <person name="Atanasova L."/>
            <person name="Karlsson M."/>
            <person name="Huettel B."/>
            <person name="Barry K.W."/>
            <person name="Haridas S."/>
            <person name="Chen C."/>
            <person name="Bauer D."/>
            <person name="Andreopoulos W."/>
            <person name="Pangilinan J."/>
            <person name="LaButti K."/>
            <person name="Riley R."/>
            <person name="Lipzen A."/>
            <person name="Clum A."/>
            <person name="Drula E."/>
            <person name="Henrissat B."/>
            <person name="Kohler A."/>
            <person name="Grigoriev I.V."/>
            <person name="Martin F.M."/>
            <person name="Hacquard S."/>
        </authorList>
    </citation>
    <scope>NUCLEOTIDE SEQUENCE</scope>
    <source>
        <strain evidence="10">MPI-CAGE-AT-0147</strain>
    </source>
</reference>
<dbReference type="GO" id="GO:0034045">
    <property type="term" value="C:phagophore assembly site membrane"/>
    <property type="evidence" value="ECO:0007669"/>
    <property type="project" value="UniProtKB-SubCell"/>
</dbReference>
<dbReference type="GO" id="GO:0000045">
    <property type="term" value="P:autophagosome assembly"/>
    <property type="evidence" value="ECO:0007669"/>
    <property type="project" value="TreeGrafter"/>
</dbReference>
<dbReference type="EMBL" id="JAGMUV010000002">
    <property type="protein sequence ID" value="KAH7170049.1"/>
    <property type="molecule type" value="Genomic_DNA"/>
</dbReference>
<dbReference type="GO" id="GO:0034727">
    <property type="term" value="P:piecemeal microautophagy of the nucleus"/>
    <property type="evidence" value="ECO:0007669"/>
    <property type="project" value="TreeGrafter"/>
</dbReference>
<evidence type="ECO:0000256" key="3">
    <source>
        <dbReference type="ARBA" id="ARBA00022490"/>
    </source>
</evidence>
<feature type="coiled-coil region" evidence="7">
    <location>
        <begin position="314"/>
        <end position="355"/>
    </location>
</feature>
<evidence type="ECO:0000256" key="4">
    <source>
        <dbReference type="ARBA" id="ARBA00023006"/>
    </source>
</evidence>
<dbReference type="PANTHER" id="PTHR28005:SF1">
    <property type="entry name" value="AUTOPHAGY-RELATED PROTEIN 17"/>
    <property type="match status" value="1"/>
</dbReference>